<dbReference type="PROSITE" id="PS51774">
    <property type="entry name" value="NAB"/>
    <property type="match status" value="1"/>
</dbReference>
<protein>
    <submittedName>
        <fullName evidence="5">Protein NETWORKED 1A-like</fullName>
    </submittedName>
</protein>
<feature type="domain" description="NAB" evidence="3">
    <location>
        <begin position="1"/>
        <end position="84"/>
    </location>
</feature>
<dbReference type="OrthoDB" id="1924020at2759"/>
<dbReference type="eggNOG" id="ENOG502S4PA">
    <property type="taxonomic scope" value="Eukaryota"/>
</dbReference>
<dbReference type="GeneID" id="101508741"/>
<reference evidence="4" key="1">
    <citation type="journal article" date="2013" name="Nat. Biotechnol.">
        <title>Draft genome sequence of chickpea (Cicer arietinum) provides a resource for trait improvement.</title>
        <authorList>
            <person name="Varshney R.K."/>
            <person name="Song C."/>
            <person name="Saxena R.K."/>
            <person name="Azam S."/>
            <person name="Yu S."/>
            <person name="Sharpe A.G."/>
            <person name="Cannon S."/>
            <person name="Baek J."/>
            <person name="Rosen B.D."/>
            <person name="Tar'an B."/>
            <person name="Millan T."/>
            <person name="Zhang X."/>
            <person name="Ramsay L.D."/>
            <person name="Iwata A."/>
            <person name="Wang Y."/>
            <person name="Nelson W."/>
            <person name="Farmer A.D."/>
            <person name="Gaur P.M."/>
            <person name="Soderlund C."/>
            <person name="Penmetsa R.V."/>
            <person name="Xu C."/>
            <person name="Bharti A.K."/>
            <person name="He W."/>
            <person name="Winter P."/>
            <person name="Zhao S."/>
            <person name="Hane J.K."/>
            <person name="Carrasquilla-Garcia N."/>
            <person name="Condie J.A."/>
            <person name="Upadhyaya H.D."/>
            <person name="Luo M.C."/>
            <person name="Thudi M."/>
            <person name="Gowda C.L."/>
            <person name="Singh N.P."/>
            <person name="Lichtenzveig J."/>
            <person name="Gali K.K."/>
            <person name="Rubio J."/>
            <person name="Nadarajan N."/>
            <person name="Dolezel J."/>
            <person name="Bansal K.C."/>
            <person name="Xu X."/>
            <person name="Edwards D."/>
            <person name="Zhang G."/>
            <person name="Kahl G."/>
            <person name="Gil J."/>
            <person name="Singh K.B."/>
            <person name="Datta S.K."/>
            <person name="Jackson S.A."/>
            <person name="Wang J."/>
            <person name="Cook D.R."/>
        </authorList>
    </citation>
    <scope>NUCLEOTIDE SEQUENCE [LARGE SCALE GENOMIC DNA]</scope>
    <source>
        <strain evidence="4">cv. CDC Frontier</strain>
    </source>
</reference>
<evidence type="ECO:0000313" key="4">
    <source>
        <dbReference type="Proteomes" id="UP000087171"/>
    </source>
</evidence>
<organism evidence="4 5">
    <name type="scientific">Cicer arietinum</name>
    <name type="common">Chickpea</name>
    <name type="synonym">Garbanzo</name>
    <dbReference type="NCBI Taxonomy" id="3827"/>
    <lineage>
        <taxon>Eukaryota</taxon>
        <taxon>Viridiplantae</taxon>
        <taxon>Streptophyta</taxon>
        <taxon>Embryophyta</taxon>
        <taxon>Tracheophyta</taxon>
        <taxon>Spermatophyta</taxon>
        <taxon>Magnoliopsida</taxon>
        <taxon>eudicotyledons</taxon>
        <taxon>Gunneridae</taxon>
        <taxon>Pentapetalae</taxon>
        <taxon>rosids</taxon>
        <taxon>fabids</taxon>
        <taxon>Fabales</taxon>
        <taxon>Fabaceae</taxon>
        <taxon>Papilionoideae</taxon>
        <taxon>50 kb inversion clade</taxon>
        <taxon>NPAAA clade</taxon>
        <taxon>Hologalegina</taxon>
        <taxon>IRL clade</taxon>
        <taxon>Cicereae</taxon>
        <taxon>Cicer</taxon>
    </lineage>
</organism>
<evidence type="ECO:0000256" key="2">
    <source>
        <dbReference type="SAM" id="Coils"/>
    </source>
</evidence>
<dbReference type="Proteomes" id="UP000087171">
    <property type="component" value="Chromosome Ca3"/>
</dbReference>
<accession>A0A1S3E0C6</accession>
<evidence type="ECO:0000313" key="5">
    <source>
        <dbReference type="RefSeq" id="XP_012569185.2"/>
    </source>
</evidence>
<dbReference type="PaxDb" id="3827-XP_004493078.1"/>
<dbReference type="Pfam" id="PF07765">
    <property type="entry name" value="KIP1"/>
    <property type="match status" value="1"/>
</dbReference>
<dbReference type="AlphaFoldDB" id="A0A1S3E0C6"/>
<evidence type="ECO:0000259" key="3">
    <source>
        <dbReference type="PROSITE" id="PS51774"/>
    </source>
</evidence>
<dbReference type="KEGG" id="cam:101508741"/>
<dbReference type="InterPro" id="IPR011684">
    <property type="entry name" value="NAB"/>
</dbReference>
<keyword evidence="4" id="KW-1185">Reference proteome</keyword>
<dbReference type="RefSeq" id="XP_012569185.2">
    <property type="nucleotide sequence ID" value="XM_012713731.2"/>
</dbReference>
<name>A0A1S3E0C6_CICAR</name>
<gene>
    <name evidence="5" type="primary">LOC101508741</name>
</gene>
<proteinExistence type="predicted"/>
<reference evidence="5" key="2">
    <citation type="submission" date="2025-08" db="UniProtKB">
        <authorList>
            <consortium name="RefSeq"/>
        </authorList>
    </citation>
    <scope>IDENTIFICATION</scope>
    <source>
        <tissue evidence="5">Etiolated seedlings</tissue>
    </source>
</reference>
<dbReference type="GO" id="GO:0003779">
    <property type="term" value="F:actin binding"/>
    <property type="evidence" value="ECO:0007669"/>
    <property type="project" value="InterPro"/>
</dbReference>
<feature type="coiled-coil region" evidence="2">
    <location>
        <begin position="231"/>
        <end position="265"/>
    </location>
</feature>
<keyword evidence="1 2" id="KW-0175">Coiled coil</keyword>
<evidence type="ECO:0000256" key="1">
    <source>
        <dbReference type="ARBA" id="ARBA00023054"/>
    </source>
</evidence>
<sequence>MLMENKDGESWSSAPIYQTQWLQTTISDLDEKLGAMMTILEAGNSSNQGYINCKWREDLKQMLEELGQSYCVLALSYNQLKSKTCHGTFPSGSLSSSTTSKAKCSSCNRRATSNLEDKKPKMGSNSHLKSLAGYSDLKFDGINLDFELLKKQKDELLSSGPCIMKFKSGLEFSDTLIEDRMTDFSPKENILMKMEDLELNHIIEDPSVINSKFDRLKHQMTKLTEDNMHQLVELVQRNDEKRETIRRLQLEVETLKHENKVLQISLRHSNADSECSQSQISRPGRISVRKLFRGCSP</sequence>